<feature type="active site" description="Proton acceptor" evidence="7">
    <location>
        <position position="167"/>
    </location>
</feature>
<dbReference type="EMBL" id="UGRU01000001">
    <property type="protein sequence ID" value="SUA45734.1"/>
    <property type="molecule type" value="Genomic_DNA"/>
</dbReference>
<comment type="function">
    <text evidence="9">Catalyzes the NADPH-dependent reduction of beta-ketoacyl-ACP substrates to beta-hydroxyacyl-ACP products, the first reductive step in the elongation cycle of fatty acid biosynthesis.</text>
</comment>
<keyword evidence="5 9" id="KW-0560">Oxidoreductase</keyword>
<dbReference type="EC" id="1.1.1.100" evidence="9"/>
<dbReference type="AlphaFoldDB" id="A0A378WZA4"/>
<dbReference type="NCBIfam" id="NF009466">
    <property type="entry name" value="PRK12826.1-2"/>
    <property type="match status" value="1"/>
</dbReference>
<dbReference type="PANTHER" id="PTHR42879">
    <property type="entry name" value="3-OXOACYL-(ACYL-CARRIER-PROTEIN) REDUCTASE"/>
    <property type="match status" value="1"/>
</dbReference>
<proteinExistence type="inferred from homology"/>
<gene>
    <name evidence="11" type="primary">fabG_30</name>
    <name evidence="11" type="ORF">NCTC13184_04258</name>
</gene>
<dbReference type="InterPro" id="IPR057326">
    <property type="entry name" value="KR_dom"/>
</dbReference>
<dbReference type="UniPathway" id="UPA00094"/>
<evidence type="ECO:0000256" key="4">
    <source>
        <dbReference type="ARBA" id="ARBA00022512"/>
    </source>
</evidence>
<evidence type="ECO:0000256" key="8">
    <source>
        <dbReference type="PIRSR" id="PIRSR611284-2"/>
    </source>
</evidence>
<dbReference type="OrthoDB" id="9804774at2"/>
<evidence type="ECO:0000256" key="7">
    <source>
        <dbReference type="PIRSR" id="PIRSR611284-1"/>
    </source>
</evidence>
<dbReference type="Proteomes" id="UP000255082">
    <property type="component" value="Unassembled WGS sequence"/>
</dbReference>
<evidence type="ECO:0000313" key="12">
    <source>
        <dbReference type="Proteomes" id="UP000255082"/>
    </source>
</evidence>
<dbReference type="InterPro" id="IPR002347">
    <property type="entry name" value="SDR_fam"/>
</dbReference>
<dbReference type="InterPro" id="IPR036291">
    <property type="entry name" value="NAD(P)-bd_dom_sf"/>
</dbReference>
<comment type="subcellular location">
    <subcellularLocation>
        <location evidence="1">Secreted</location>
        <location evidence="1">Cell wall</location>
    </subcellularLocation>
</comment>
<name>A0A378WZA4_9NOCA</name>
<comment type="subunit">
    <text evidence="9">Homotetramer.</text>
</comment>
<protein>
    <recommendedName>
        <fullName evidence="9">3-oxoacyl-[acyl-carrier-protein] reductase</fullName>
        <ecNumber evidence="9">1.1.1.100</ecNumber>
    </recommendedName>
</protein>
<dbReference type="GO" id="GO:0006633">
    <property type="term" value="P:fatty acid biosynthetic process"/>
    <property type="evidence" value="ECO:0007669"/>
    <property type="project" value="UniProtKB-UniPathway"/>
</dbReference>
<keyword evidence="4" id="KW-0964">Secreted</keyword>
<evidence type="ECO:0000256" key="1">
    <source>
        <dbReference type="ARBA" id="ARBA00004191"/>
    </source>
</evidence>
<keyword evidence="8 9" id="KW-0521">NADP</keyword>
<reference evidence="11 12" key="1">
    <citation type="submission" date="2018-06" db="EMBL/GenBank/DDBJ databases">
        <authorList>
            <consortium name="Pathogen Informatics"/>
            <person name="Doyle S."/>
        </authorList>
    </citation>
    <scope>NUCLEOTIDE SEQUENCE [LARGE SCALE GENOMIC DNA]</scope>
    <source>
        <strain evidence="11 12">NCTC13184</strain>
    </source>
</reference>
<evidence type="ECO:0000256" key="3">
    <source>
        <dbReference type="ARBA" id="ARBA00006484"/>
    </source>
</evidence>
<dbReference type="SUPFAM" id="SSF51735">
    <property type="entry name" value="NAD(P)-binding Rossmann-fold domains"/>
    <property type="match status" value="1"/>
</dbReference>
<dbReference type="InterPro" id="IPR050259">
    <property type="entry name" value="SDR"/>
</dbReference>
<dbReference type="PRINTS" id="PR00081">
    <property type="entry name" value="GDHRDH"/>
</dbReference>
<dbReference type="RefSeq" id="WP_062963685.1">
    <property type="nucleotide sequence ID" value="NZ_JAJFOE010000001.1"/>
</dbReference>
<evidence type="ECO:0000256" key="2">
    <source>
        <dbReference type="ARBA" id="ARBA00005194"/>
    </source>
</evidence>
<comment type="pathway">
    <text evidence="2 9">Lipid metabolism; fatty acid biosynthesis.</text>
</comment>
<dbReference type="FunFam" id="3.40.50.720:FF:000173">
    <property type="entry name" value="3-oxoacyl-[acyl-carrier protein] reductase"/>
    <property type="match status" value="1"/>
</dbReference>
<accession>A0A378WZA4</accession>
<organism evidence="11 12">
    <name type="scientific">Nocardia africana</name>
    <dbReference type="NCBI Taxonomy" id="134964"/>
    <lineage>
        <taxon>Bacteria</taxon>
        <taxon>Bacillati</taxon>
        <taxon>Actinomycetota</taxon>
        <taxon>Actinomycetes</taxon>
        <taxon>Mycobacteriales</taxon>
        <taxon>Nocardiaceae</taxon>
        <taxon>Nocardia</taxon>
    </lineage>
</organism>
<keyword evidence="9" id="KW-0276">Fatty acid metabolism</keyword>
<evidence type="ECO:0000256" key="5">
    <source>
        <dbReference type="ARBA" id="ARBA00023002"/>
    </source>
</evidence>
<feature type="binding site" evidence="8">
    <location>
        <position position="200"/>
    </location>
    <ligand>
        <name>NADP(+)</name>
        <dbReference type="ChEBI" id="CHEBI:58349"/>
    </ligand>
</feature>
<evidence type="ECO:0000256" key="9">
    <source>
        <dbReference type="RuleBase" id="RU366074"/>
    </source>
</evidence>
<dbReference type="PANTHER" id="PTHR42879:SF2">
    <property type="entry name" value="3-OXOACYL-[ACYL-CARRIER-PROTEIN] REDUCTASE FABG"/>
    <property type="match status" value="1"/>
</dbReference>
<dbReference type="GO" id="GO:0051287">
    <property type="term" value="F:NAD binding"/>
    <property type="evidence" value="ECO:0007669"/>
    <property type="project" value="UniProtKB-UniRule"/>
</dbReference>
<keyword evidence="4" id="KW-0134">Cell wall</keyword>
<evidence type="ECO:0000256" key="6">
    <source>
        <dbReference type="ARBA" id="ARBA00047400"/>
    </source>
</evidence>
<comment type="similarity">
    <text evidence="3 9">Belongs to the short-chain dehydrogenases/reductases (SDR) family.</text>
</comment>
<feature type="binding site" evidence="8">
    <location>
        <begin position="24"/>
        <end position="27"/>
    </location>
    <ligand>
        <name>NADP(+)</name>
        <dbReference type="ChEBI" id="CHEBI:58349"/>
    </ligand>
</feature>
<dbReference type="SMART" id="SM00822">
    <property type="entry name" value="PKS_KR"/>
    <property type="match status" value="1"/>
</dbReference>
<comment type="catalytic activity">
    <reaction evidence="6">
        <text>a (3R)-hydroxyacyl-[ACP] + NADP(+) = a 3-oxoacyl-[ACP] + NADPH + H(+)</text>
        <dbReference type="Rhea" id="RHEA:17397"/>
        <dbReference type="Rhea" id="RHEA-COMP:9916"/>
        <dbReference type="Rhea" id="RHEA-COMP:9945"/>
        <dbReference type="ChEBI" id="CHEBI:15378"/>
        <dbReference type="ChEBI" id="CHEBI:57783"/>
        <dbReference type="ChEBI" id="CHEBI:58349"/>
        <dbReference type="ChEBI" id="CHEBI:78776"/>
        <dbReference type="ChEBI" id="CHEBI:78827"/>
        <dbReference type="EC" id="1.1.1.100"/>
    </reaction>
    <physiologicalReaction direction="right-to-left" evidence="6">
        <dbReference type="Rhea" id="RHEA:17399"/>
    </physiologicalReaction>
</comment>
<dbReference type="Pfam" id="PF13561">
    <property type="entry name" value="adh_short_C2"/>
    <property type="match status" value="1"/>
</dbReference>
<dbReference type="Gene3D" id="3.40.50.720">
    <property type="entry name" value="NAD(P)-binding Rossmann-like Domain"/>
    <property type="match status" value="1"/>
</dbReference>
<dbReference type="InterPro" id="IPR020904">
    <property type="entry name" value="Sc_DH/Rdtase_CS"/>
</dbReference>
<keyword evidence="9" id="KW-0443">Lipid metabolism</keyword>
<sequence length="259" mass="27096">MTSDADRDRPADDAPARPVALVTGGSRGIGRAVVTRLAADGYDVAFCYRSRSEAAQTCADASRAAGARITATPLDVSDSNAVRDWVETAERQLGPISAVVTSAGIVRDGPLIRMSESDWHTVMDVNLSGAFAVCRAAAFPMLKRRSGSIVTISSIAGIHGNVGQANYSAAKAGVIGMTKAMAKEVARFGVRANVVAPGFIDTDMTATLDGEVRESAVRRIPLGRWGTAEEVAEMVSFLVSPRSAYVTAGVFRVDGGMSL</sequence>
<evidence type="ECO:0000313" key="11">
    <source>
        <dbReference type="EMBL" id="SUA45734.1"/>
    </source>
</evidence>
<dbReference type="NCBIfam" id="TIGR01830">
    <property type="entry name" value="3oxo_ACP_reduc"/>
    <property type="match status" value="1"/>
</dbReference>
<keyword evidence="9" id="KW-0275">Fatty acid biosynthesis</keyword>
<dbReference type="PRINTS" id="PR00080">
    <property type="entry name" value="SDRFAMILY"/>
</dbReference>
<dbReference type="InterPro" id="IPR011284">
    <property type="entry name" value="3oxo_ACP_reduc"/>
</dbReference>
<keyword evidence="9" id="KW-0444">Lipid biosynthesis</keyword>
<evidence type="ECO:0000259" key="10">
    <source>
        <dbReference type="SMART" id="SM00822"/>
    </source>
</evidence>
<dbReference type="GO" id="GO:0004316">
    <property type="term" value="F:3-oxoacyl-[acyl-carrier-protein] reductase (NADPH) activity"/>
    <property type="evidence" value="ECO:0007669"/>
    <property type="project" value="UniProtKB-UniRule"/>
</dbReference>
<feature type="domain" description="Ketoreductase" evidence="10">
    <location>
        <begin position="18"/>
        <end position="202"/>
    </location>
</feature>
<dbReference type="PROSITE" id="PS00061">
    <property type="entry name" value="ADH_SHORT"/>
    <property type="match status" value="1"/>
</dbReference>
<feature type="binding site" evidence="8">
    <location>
        <begin position="167"/>
        <end position="171"/>
    </location>
    <ligand>
        <name>NADP(+)</name>
        <dbReference type="ChEBI" id="CHEBI:58349"/>
    </ligand>
</feature>